<dbReference type="InParanoid" id="A0A061GD97"/>
<accession>A0A061GD97</accession>
<gene>
    <name evidence="1" type="ORF">TCM_029238</name>
</gene>
<name>A0A061GD97_THECC</name>
<evidence type="ECO:0000313" key="2">
    <source>
        <dbReference type="Proteomes" id="UP000026915"/>
    </source>
</evidence>
<protein>
    <submittedName>
        <fullName evidence="1">Uncharacterized protein</fullName>
    </submittedName>
</protein>
<dbReference type="EMBL" id="CM001884">
    <property type="protein sequence ID" value="EOY27378.1"/>
    <property type="molecule type" value="Genomic_DNA"/>
</dbReference>
<organism evidence="1 2">
    <name type="scientific">Theobroma cacao</name>
    <name type="common">Cacao</name>
    <name type="synonym">Cocoa</name>
    <dbReference type="NCBI Taxonomy" id="3641"/>
    <lineage>
        <taxon>Eukaryota</taxon>
        <taxon>Viridiplantae</taxon>
        <taxon>Streptophyta</taxon>
        <taxon>Embryophyta</taxon>
        <taxon>Tracheophyta</taxon>
        <taxon>Spermatophyta</taxon>
        <taxon>Magnoliopsida</taxon>
        <taxon>eudicotyledons</taxon>
        <taxon>Gunneridae</taxon>
        <taxon>Pentapetalae</taxon>
        <taxon>rosids</taxon>
        <taxon>malvids</taxon>
        <taxon>Malvales</taxon>
        <taxon>Malvaceae</taxon>
        <taxon>Byttnerioideae</taxon>
        <taxon>Theobroma</taxon>
    </lineage>
</organism>
<dbReference type="HOGENOM" id="CLU_2390436_0_0_1"/>
<dbReference type="AlphaFoldDB" id="A0A061GD97"/>
<dbReference type="Proteomes" id="UP000026915">
    <property type="component" value="Chromosome 6"/>
</dbReference>
<proteinExistence type="predicted"/>
<sequence length="94" mass="10824">MSGSLKFKTDGAARVDLRLAAIGGVLRDKVGTIKVTFSKQWRVTILIEQKFLLLRRLLSFLVLPSGQAHMTLWLRVIRAMLLYEHRIQKKPHKN</sequence>
<reference evidence="1 2" key="1">
    <citation type="journal article" date="2013" name="Genome Biol.">
        <title>The genome sequence of the most widely cultivated cacao type and its use to identify candidate genes regulating pod color.</title>
        <authorList>
            <person name="Motamayor J.C."/>
            <person name="Mockaitis K."/>
            <person name="Schmutz J."/>
            <person name="Haiminen N."/>
            <person name="Iii D.L."/>
            <person name="Cornejo O."/>
            <person name="Findley S.D."/>
            <person name="Zheng P."/>
            <person name="Utro F."/>
            <person name="Royaert S."/>
            <person name="Saski C."/>
            <person name="Jenkins J."/>
            <person name="Podicheti R."/>
            <person name="Zhao M."/>
            <person name="Scheffler B.E."/>
            <person name="Stack J.C."/>
            <person name="Feltus F.A."/>
            <person name="Mustiga G.M."/>
            <person name="Amores F."/>
            <person name="Phillips W."/>
            <person name="Marelli J.P."/>
            <person name="May G.D."/>
            <person name="Shapiro H."/>
            <person name="Ma J."/>
            <person name="Bustamante C.D."/>
            <person name="Schnell R.J."/>
            <person name="Main D."/>
            <person name="Gilbert D."/>
            <person name="Parida L."/>
            <person name="Kuhn D.N."/>
        </authorList>
    </citation>
    <scope>NUCLEOTIDE SEQUENCE [LARGE SCALE GENOMIC DNA]</scope>
    <source>
        <strain evidence="2">cv. Matina 1-6</strain>
    </source>
</reference>
<evidence type="ECO:0000313" key="1">
    <source>
        <dbReference type="EMBL" id="EOY27378.1"/>
    </source>
</evidence>
<keyword evidence="2" id="KW-1185">Reference proteome</keyword>
<dbReference type="Gramene" id="EOY27378">
    <property type="protein sequence ID" value="EOY27378"/>
    <property type="gene ID" value="TCM_029238"/>
</dbReference>